<proteinExistence type="predicted"/>
<protein>
    <submittedName>
        <fullName evidence="1">Uncharacterized protein</fullName>
    </submittedName>
</protein>
<keyword evidence="2" id="KW-1185">Reference proteome</keyword>
<gene>
    <name evidence="1" type="ORF">G4Z16_20255</name>
</gene>
<evidence type="ECO:0000313" key="1">
    <source>
        <dbReference type="EMBL" id="QPP05027.1"/>
    </source>
</evidence>
<dbReference type="Proteomes" id="UP000595046">
    <property type="component" value="Chromosome"/>
</dbReference>
<name>A0A7T1T264_9ACTN</name>
<dbReference type="KEGG" id="sbat:G4Z16_20255"/>
<reference evidence="2" key="1">
    <citation type="submission" date="2020-02" db="EMBL/GenBank/DDBJ databases">
        <title>Streptomyces sp. ASO4wet.</title>
        <authorList>
            <person name="Risdian C."/>
            <person name="Landwehr W."/>
            <person name="Schupp P."/>
            <person name="Wink J."/>
        </authorList>
    </citation>
    <scope>NUCLEOTIDE SEQUENCE [LARGE SCALE GENOMIC DNA]</scope>
    <source>
        <strain evidence="2">ASO4wet</strain>
    </source>
</reference>
<dbReference type="AlphaFoldDB" id="A0A7T1T264"/>
<accession>A0A7T1T264</accession>
<sequence>MPETRGQPMCQLCDQRRTVLLLIDLSAYADRPGADQEFADIVGLALSASLPAGQHSSTCSGETGC</sequence>
<organism evidence="1 2">
    <name type="scientific">Streptomyces bathyalis</name>
    <dbReference type="NCBI Taxonomy" id="2710756"/>
    <lineage>
        <taxon>Bacteria</taxon>
        <taxon>Bacillati</taxon>
        <taxon>Actinomycetota</taxon>
        <taxon>Actinomycetes</taxon>
        <taxon>Kitasatosporales</taxon>
        <taxon>Streptomycetaceae</taxon>
        <taxon>Streptomyces</taxon>
    </lineage>
</organism>
<evidence type="ECO:0000313" key="2">
    <source>
        <dbReference type="Proteomes" id="UP000595046"/>
    </source>
</evidence>
<dbReference type="RefSeq" id="WP_197355074.1">
    <property type="nucleotide sequence ID" value="NZ_CP048882.1"/>
</dbReference>
<dbReference type="EMBL" id="CP048882">
    <property type="protein sequence ID" value="QPP05027.1"/>
    <property type="molecule type" value="Genomic_DNA"/>
</dbReference>